<gene>
    <name evidence="1" type="ORF">QN277_026802</name>
</gene>
<sequence length="60" mass="6933">MASQADKLRKIGVEGFALIDKYYGPQRRNNEEPAPIVVVNCTTKPKFHHQPRWGGNRFHK</sequence>
<reference evidence="1" key="1">
    <citation type="submission" date="2023-10" db="EMBL/GenBank/DDBJ databases">
        <title>Chromosome-level genome of the transformable northern wattle, Acacia crassicarpa.</title>
        <authorList>
            <person name="Massaro I."/>
            <person name="Sinha N.R."/>
            <person name="Poethig S."/>
            <person name="Leichty A.R."/>
        </authorList>
    </citation>
    <scope>NUCLEOTIDE SEQUENCE</scope>
    <source>
        <strain evidence="1">Acra3RX</strain>
        <tissue evidence="1">Leaf</tissue>
    </source>
</reference>
<name>A0AAE1MMA9_9FABA</name>
<dbReference type="Proteomes" id="UP001293593">
    <property type="component" value="Unassembled WGS sequence"/>
</dbReference>
<protein>
    <submittedName>
        <fullName evidence="1">Uncharacterized protein</fullName>
    </submittedName>
</protein>
<dbReference type="EMBL" id="JAWXYG010000008">
    <property type="protein sequence ID" value="KAK4265796.1"/>
    <property type="molecule type" value="Genomic_DNA"/>
</dbReference>
<organism evidence="1 2">
    <name type="scientific">Acacia crassicarpa</name>
    <name type="common">northern wattle</name>
    <dbReference type="NCBI Taxonomy" id="499986"/>
    <lineage>
        <taxon>Eukaryota</taxon>
        <taxon>Viridiplantae</taxon>
        <taxon>Streptophyta</taxon>
        <taxon>Embryophyta</taxon>
        <taxon>Tracheophyta</taxon>
        <taxon>Spermatophyta</taxon>
        <taxon>Magnoliopsida</taxon>
        <taxon>eudicotyledons</taxon>
        <taxon>Gunneridae</taxon>
        <taxon>Pentapetalae</taxon>
        <taxon>rosids</taxon>
        <taxon>fabids</taxon>
        <taxon>Fabales</taxon>
        <taxon>Fabaceae</taxon>
        <taxon>Caesalpinioideae</taxon>
        <taxon>mimosoid clade</taxon>
        <taxon>Acacieae</taxon>
        <taxon>Acacia</taxon>
    </lineage>
</organism>
<evidence type="ECO:0000313" key="2">
    <source>
        <dbReference type="Proteomes" id="UP001293593"/>
    </source>
</evidence>
<proteinExistence type="predicted"/>
<dbReference type="AlphaFoldDB" id="A0AAE1MMA9"/>
<evidence type="ECO:0000313" key="1">
    <source>
        <dbReference type="EMBL" id="KAK4265796.1"/>
    </source>
</evidence>
<accession>A0AAE1MMA9</accession>
<comment type="caution">
    <text evidence="1">The sequence shown here is derived from an EMBL/GenBank/DDBJ whole genome shotgun (WGS) entry which is preliminary data.</text>
</comment>
<keyword evidence="2" id="KW-1185">Reference proteome</keyword>